<evidence type="ECO:0000256" key="7">
    <source>
        <dbReference type="ARBA" id="ARBA00022833"/>
    </source>
</evidence>
<keyword evidence="5" id="KW-0732">Signal</keyword>
<evidence type="ECO:0000256" key="1">
    <source>
        <dbReference type="ARBA" id="ARBA00001947"/>
    </source>
</evidence>
<dbReference type="GO" id="GO:0030198">
    <property type="term" value="P:extracellular matrix organization"/>
    <property type="evidence" value="ECO:0007669"/>
    <property type="project" value="TreeGrafter"/>
</dbReference>
<dbReference type="Proteomes" id="UP000202544">
    <property type="component" value="Segment"/>
</dbReference>
<comment type="cofactor">
    <cofactor evidence="1">
        <name>Zn(2+)</name>
        <dbReference type="ChEBI" id="CHEBI:29105"/>
    </cofactor>
</comment>
<keyword evidence="4" id="KW-0479">Metal-binding</keyword>
<dbReference type="CDD" id="cd04278">
    <property type="entry name" value="ZnMc_MMP"/>
    <property type="match status" value="1"/>
</dbReference>
<dbReference type="SMART" id="SM00235">
    <property type="entry name" value="ZnMc"/>
    <property type="match status" value="1"/>
</dbReference>
<dbReference type="GO" id="GO:0005615">
    <property type="term" value="C:extracellular space"/>
    <property type="evidence" value="ECO:0007669"/>
    <property type="project" value="TreeGrafter"/>
</dbReference>
<reference evidence="10 11" key="2">
    <citation type="journal article" date="2012" name="J. Virol.">
        <title>The Genome of Pieris rapae Granulovirus.</title>
        <authorList>
            <person name="Zhang B.Q."/>
            <person name="Cheng R.L."/>
            <person name="Wang X.F."/>
            <person name="Zhang C.X."/>
        </authorList>
    </citation>
    <scope>NUCLEOTIDE SEQUENCE [LARGE SCALE GENOMIC DNA]</scope>
    <source>
        <strain evidence="10">Wuhan</strain>
    </source>
</reference>
<comment type="similarity">
    <text evidence="2">Belongs to the peptidase M10A family.</text>
</comment>
<dbReference type="InterPro" id="IPR001818">
    <property type="entry name" value="Pept_M10_metallopeptidase"/>
</dbReference>
<sequence length="432" mass="49308">MLKLACEGFVFKKNVGNKKVVTHRFDVGSPRYKRFLVDQNNYWPDKHNITYSLFKHTIPPTLNITAIANETQSAFELWQNAVSYDKRDNILKFVNAGDDNASSNIKIVFAKGNHNDSYNFDGANGILAHAFPPPHGEIHIDADENWLTLQQHNNTNGTSYYNTLTHEIGHAIGLSHSSVNTSIMYPWYKSGKVRLDADDFNGLDQLYVHNDRFKILSPSLTTTTTIDPPTTNTDSLPNWVYESMSNSVDEICDTIPKCVACIRNEYYVFGESRYWRYKDYNLTQLIETSNIKQGLWPELCRVKGASGFGEKIIFVDKYLWYEYNATSLDKVLVMNTKFTVLFEEAGELYGVAQKHKIYKINDLSSSSIEYVGKVSDKFVGIEEMEWIIIKGDDVSAGVGRGKWSLRKKKLRDAIMGNVYYITGSVEPLMYRC</sequence>
<dbReference type="GO" id="GO:0030574">
    <property type="term" value="P:collagen catabolic process"/>
    <property type="evidence" value="ECO:0007669"/>
    <property type="project" value="TreeGrafter"/>
</dbReference>
<evidence type="ECO:0000256" key="5">
    <source>
        <dbReference type="ARBA" id="ARBA00022729"/>
    </source>
</evidence>
<dbReference type="SUPFAM" id="SSF50923">
    <property type="entry name" value="Hemopexin-like domain"/>
    <property type="match status" value="1"/>
</dbReference>
<accession>D2J4K4</accession>
<evidence type="ECO:0000313" key="11">
    <source>
        <dbReference type="Proteomes" id="UP000202544"/>
    </source>
</evidence>
<dbReference type="OrthoDB" id="4353at10239"/>
<evidence type="ECO:0000313" key="10">
    <source>
        <dbReference type="EMBL" id="ACZ63523.1"/>
    </source>
</evidence>
<dbReference type="PANTHER" id="PTHR10201">
    <property type="entry name" value="MATRIX METALLOPROTEINASE"/>
    <property type="match status" value="1"/>
</dbReference>
<evidence type="ECO:0000256" key="6">
    <source>
        <dbReference type="ARBA" id="ARBA00022801"/>
    </source>
</evidence>
<keyword evidence="6" id="KW-0378">Hydrolase</keyword>
<evidence type="ECO:0000256" key="3">
    <source>
        <dbReference type="ARBA" id="ARBA00022670"/>
    </source>
</evidence>
<dbReference type="GeneID" id="11107044"/>
<dbReference type="InterPro" id="IPR006026">
    <property type="entry name" value="Peptidase_Metallo"/>
</dbReference>
<dbReference type="PANTHER" id="PTHR10201:SF291">
    <property type="entry name" value="MATRIX METALLOPROTEINASE 1, ISOFORM C-RELATED"/>
    <property type="match status" value="1"/>
</dbReference>
<dbReference type="SUPFAM" id="SSF55486">
    <property type="entry name" value="Metalloproteases ('zincins'), catalytic domain"/>
    <property type="match status" value="1"/>
</dbReference>
<dbReference type="InterPro" id="IPR021190">
    <property type="entry name" value="Pept_M10A"/>
</dbReference>
<keyword evidence="8 10" id="KW-0482">Metalloprotease</keyword>
<dbReference type="EMBL" id="GQ884143">
    <property type="protein sequence ID" value="ACZ63523.1"/>
    <property type="molecule type" value="Genomic_DNA"/>
</dbReference>
<organism evidence="10 11">
    <name type="scientific">Pieris rapae granulovirus Wuhan</name>
    <dbReference type="NCBI Taxonomy" id="2848030"/>
    <lineage>
        <taxon>Viruses</taxon>
        <taxon>Viruses incertae sedis</taxon>
        <taxon>Naldaviricetes</taxon>
        <taxon>Lefavirales</taxon>
        <taxon>Baculoviridae</taxon>
        <taxon>Betabaculovirus</taxon>
        <taxon>Betabaculovirus arrapae</taxon>
    </lineage>
</organism>
<keyword evidence="3" id="KW-0645">Protease</keyword>
<dbReference type="Gene3D" id="3.40.390.10">
    <property type="entry name" value="Collagenase (Catalytic Domain)"/>
    <property type="match status" value="1"/>
</dbReference>
<proteinExistence type="inferred from homology"/>
<dbReference type="InterPro" id="IPR024079">
    <property type="entry name" value="MetalloPept_cat_dom_sf"/>
</dbReference>
<dbReference type="RefSeq" id="YP_003429361.1">
    <property type="nucleotide sequence ID" value="NC_013797.1"/>
</dbReference>
<protein>
    <submittedName>
        <fullName evidence="10">Metalloproteinase</fullName>
    </submittedName>
</protein>
<evidence type="ECO:0000256" key="8">
    <source>
        <dbReference type="ARBA" id="ARBA00023049"/>
    </source>
</evidence>
<dbReference type="PRINTS" id="PR00138">
    <property type="entry name" value="MATRIXIN"/>
</dbReference>
<feature type="domain" description="Peptidase metallopeptidase" evidence="9">
    <location>
        <begin position="39"/>
        <end position="209"/>
    </location>
</feature>
<dbReference type="Pfam" id="PF00413">
    <property type="entry name" value="Peptidase_M10"/>
    <property type="match status" value="1"/>
</dbReference>
<evidence type="ECO:0000259" key="9">
    <source>
        <dbReference type="SMART" id="SM00235"/>
    </source>
</evidence>
<evidence type="ECO:0000256" key="2">
    <source>
        <dbReference type="ARBA" id="ARBA00010370"/>
    </source>
</evidence>
<reference evidence="10 11" key="1">
    <citation type="journal article" date="2011" name="J. Proteome Res.">
        <title>ODV-associated proteins of the Pieris rapae granulovirus.</title>
        <authorList>
            <person name="Wang X.F."/>
            <person name="Zhang B.Q."/>
            <person name="Xu H.J."/>
            <person name="Cui Y.J."/>
            <person name="Xu Y.P."/>
            <person name="Zhang M.J."/>
            <person name="Han Y.S."/>
            <person name="Lee Y.S."/>
            <person name="Bao Y.Y."/>
            <person name="Zhang C.X."/>
        </authorList>
    </citation>
    <scope>NUCLEOTIDE SEQUENCE [LARGE SCALE GENOMIC DNA]</scope>
    <source>
        <strain evidence="10">Wuhan</strain>
    </source>
</reference>
<keyword evidence="11" id="KW-1185">Reference proteome</keyword>
<dbReference type="InterPro" id="IPR036375">
    <property type="entry name" value="Hemopexin-like_dom_sf"/>
</dbReference>
<name>D2J4K4_9BBAC</name>
<dbReference type="GO" id="GO:0031012">
    <property type="term" value="C:extracellular matrix"/>
    <property type="evidence" value="ECO:0007669"/>
    <property type="project" value="InterPro"/>
</dbReference>
<dbReference type="KEGG" id="vg:11107044"/>
<dbReference type="GO" id="GO:0008270">
    <property type="term" value="F:zinc ion binding"/>
    <property type="evidence" value="ECO:0007669"/>
    <property type="project" value="InterPro"/>
</dbReference>
<dbReference type="GO" id="GO:0004222">
    <property type="term" value="F:metalloendopeptidase activity"/>
    <property type="evidence" value="ECO:0007669"/>
    <property type="project" value="InterPro"/>
</dbReference>
<dbReference type="GO" id="GO:0006508">
    <property type="term" value="P:proteolysis"/>
    <property type="evidence" value="ECO:0007669"/>
    <property type="project" value="UniProtKB-KW"/>
</dbReference>
<dbReference type="InterPro" id="IPR033739">
    <property type="entry name" value="M10A_MMP"/>
</dbReference>
<keyword evidence="7" id="KW-0862">Zinc</keyword>
<evidence type="ECO:0000256" key="4">
    <source>
        <dbReference type="ARBA" id="ARBA00022723"/>
    </source>
</evidence>